<organism evidence="9 10">
    <name type="scientific">Macrostomum lignano</name>
    <dbReference type="NCBI Taxonomy" id="282301"/>
    <lineage>
        <taxon>Eukaryota</taxon>
        <taxon>Metazoa</taxon>
        <taxon>Spiralia</taxon>
        <taxon>Lophotrochozoa</taxon>
        <taxon>Platyhelminthes</taxon>
        <taxon>Rhabditophora</taxon>
        <taxon>Macrostomorpha</taxon>
        <taxon>Macrostomida</taxon>
        <taxon>Macrostomidae</taxon>
        <taxon>Macrostomum</taxon>
    </lineage>
</organism>
<proteinExistence type="predicted"/>
<evidence type="ECO:0000256" key="1">
    <source>
        <dbReference type="ARBA" id="ARBA00004167"/>
    </source>
</evidence>
<feature type="domain" description="WSC" evidence="8">
    <location>
        <begin position="48"/>
        <end position="139"/>
    </location>
</feature>
<comment type="caution">
    <text evidence="9">The sequence shown here is derived from an EMBL/GenBank/DDBJ whole genome shotgun (WGS) entry which is preliminary data.</text>
</comment>
<keyword evidence="2" id="KW-0812">Transmembrane</keyword>
<evidence type="ECO:0000313" key="9">
    <source>
        <dbReference type="EMBL" id="PAA87300.1"/>
    </source>
</evidence>
<keyword evidence="4" id="KW-1133">Transmembrane helix</keyword>
<dbReference type="SMART" id="SM00321">
    <property type="entry name" value="WSC"/>
    <property type="match status" value="1"/>
</dbReference>
<dbReference type="Pfam" id="PF01822">
    <property type="entry name" value="WSC"/>
    <property type="match status" value="1"/>
</dbReference>
<feature type="signal peptide" evidence="7">
    <location>
        <begin position="1"/>
        <end position="24"/>
    </location>
</feature>
<gene>
    <name evidence="9" type="ORF">BOX15_Mlig006164g1</name>
</gene>
<evidence type="ECO:0000256" key="5">
    <source>
        <dbReference type="ARBA" id="ARBA00023136"/>
    </source>
</evidence>
<keyword evidence="10" id="KW-1185">Reference proteome</keyword>
<evidence type="ECO:0000256" key="2">
    <source>
        <dbReference type="ARBA" id="ARBA00022692"/>
    </source>
</evidence>
<evidence type="ECO:0000313" key="10">
    <source>
        <dbReference type="Proteomes" id="UP000215902"/>
    </source>
</evidence>
<dbReference type="PROSITE" id="PS51212">
    <property type="entry name" value="WSC"/>
    <property type="match status" value="1"/>
</dbReference>
<dbReference type="InterPro" id="IPR051836">
    <property type="entry name" value="Kremen_rcpt"/>
</dbReference>
<keyword evidence="6" id="KW-0325">Glycoprotein</keyword>
<sequence length="139" mass="15232">MRLAVGFLSAFLLTAACFTLSAQACQAVGAAFDVLQYGYMGYRAMEARPGYNGCYKDDPVKKDFPVLGGRSNMLTILGCNSMCRLKKLRFFGVQNYDCWCGNAFGKYGKVDDDLCKIQCPGKPSETCGGYFLNAVYTVV</sequence>
<reference evidence="9 10" key="1">
    <citation type="submission" date="2017-06" db="EMBL/GenBank/DDBJ databases">
        <title>A platform for efficient transgenesis in Macrostomum lignano, a flatworm model organism for stem cell research.</title>
        <authorList>
            <person name="Berezikov E."/>
        </authorList>
    </citation>
    <scope>NUCLEOTIDE SEQUENCE [LARGE SCALE GENOMIC DNA]</scope>
    <source>
        <strain evidence="9">DV1</strain>
        <tissue evidence="9">Whole organism</tissue>
    </source>
</reference>
<feature type="chain" id="PRO_5012379505" description="WSC domain-containing protein" evidence="7">
    <location>
        <begin position="25"/>
        <end position="139"/>
    </location>
</feature>
<evidence type="ECO:0000259" key="8">
    <source>
        <dbReference type="PROSITE" id="PS51212"/>
    </source>
</evidence>
<evidence type="ECO:0000256" key="4">
    <source>
        <dbReference type="ARBA" id="ARBA00022989"/>
    </source>
</evidence>
<evidence type="ECO:0000256" key="3">
    <source>
        <dbReference type="ARBA" id="ARBA00022729"/>
    </source>
</evidence>
<dbReference type="InterPro" id="IPR002889">
    <property type="entry name" value="WSC_carb-bd"/>
</dbReference>
<keyword evidence="5" id="KW-0472">Membrane</keyword>
<protein>
    <recommendedName>
        <fullName evidence="8">WSC domain-containing protein</fullName>
    </recommendedName>
</protein>
<dbReference type="OrthoDB" id="6071159at2759"/>
<accession>A0A267GMR6</accession>
<dbReference type="STRING" id="282301.A0A267GMR6"/>
<evidence type="ECO:0000256" key="6">
    <source>
        <dbReference type="ARBA" id="ARBA00023180"/>
    </source>
</evidence>
<name>A0A267GMR6_9PLAT</name>
<dbReference type="AlphaFoldDB" id="A0A267GMR6"/>
<dbReference type="PANTHER" id="PTHR24269">
    <property type="entry name" value="KREMEN PROTEIN"/>
    <property type="match status" value="1"/>
</dbReference>
<comment type="subcellular location">
    <subcellularLocation>
        <location evidence="1">Membrane</location>
        <topology evidence="1">Single-pass membrane protein</topology>
    </subcellularLocation>
</comment>
<evidence type="ECO:0000256" key="7">
    <source>
        <dbReference type="SAM" id="SignalP"/>
    </source>
</evidence>
<dbReference type="GO" id="GO:0005886">
    <property type="term" value="C:plasma membrane"/>
    <property type="evidence" value="ECO:0007669"/>
    <property type="project" value="TreeGrafter"/>
</dbReference>
<keyword evidence="3 7" id="KW-0732">Signal</keyword>
<dbReference type="PANTHER" id="PTHR24269:SF16">
    <property type="entry name" value="PROTEIN SLG1"/>
    <property type="match status" value="1"/>
</dbReference>
<dbReference type="PROSITE" id="PS51257">
    <property type="entry name" value="PROKAR_LIPOPROTEIN"/>
    <property type="match status" value="1"/>
</dbReference>
<dbReference type="Proteomes" id="UP000215902">
    <property type="component" value="Unassembled WGS sequence"/>
</dbReference>
<dbReference type="EMBL" id="NIVC01000237">
    <property type="protein sequence ID" value="PAA87300.1"/>
    <property type="molecule type" value="Genomic_DNA"/>
</dbReference>